<accession>A0A385DAJ7</accession>
<organism evidence="6 7">
    <name type="scientific">Streptomyces koyangensis</name>
    <dbReference type="NCBI Taxonomy" id="188770"/>
    <lineage>
        <taxon>Bacteria</taxon>
        <taxon>Bacillati</taxon>
        <taxon>Actinomycetota</taxon>
        <taxon>Actinomycetes</taxon>
        <taxon>Kitasatosporales</taxon>
        <taxon>Streptomycetaceae</taxon>
        <taxon>Streptomyces</taxon>
        <taxon>Streptomyces aurantiacus group</taxon>
    </lineage>
</organism>
<keyword evidence="6" id="KW-0808">Transferase</keyword>
<name>A0A385DAJ7_9ACTN</name>
<feature type="domain" description="Acyltransferase MbtK/IucB-like conserved" evidence="5">
    <location>
        <begin position="29"/>
        <end position="77"/>
    </location>
</feature>
<evidence type="ECO:0000259" key="5">
    <source>
        <dbReference type="SMART" id="SM01006"/>
    </source>
</evidence>
<protein>
    <recommendedName>
        <fullName evidence="3">Lysine N-acyltransferase MbtK</fullName>
    </recommendedName>
    <alternativeName>
        <fullName evidence="4">Mycobactin synthase protein K</fullName>
    </alternativeName>
</protein>
<dbReference type="UniPathway" id="UPA00011"/>
<proteinExistence type="predicted"/>
<evidence type="ECO:0000256" key="1">
    <source>
        <dbReference type="ARBA" id="ARBA00003818"/>
    </source>
</evidence>
<evidence type="ECO:0000256" key="4">
    <source>
        <dbReference type="ARBA" id="ARBA00031122"/>
    </source>
</evidence>
<gene>
    <name evidence="6" type="ORF">D0C37_12865</name>
</gene>
<dbReference type="KEGG" id="sky:D0C37_12865"/>
<reference evidence="6 7" key="1">
    <citation type="submission" date="2018-08" db="EMBL/GenBank/DDBJ databases">
        <authorList>
            <person name="Ferrada E.E."/>
            <person name="Latorre B.A."/>
        </authorList>
    </citation>
    <scope>NUCLEOTIDE SEQUENCE [LARGE SCALE GENOMIC DNA]</scope>
    <source>
        <strain evidence="6 7">VK-A60T</strain>
    </source>
</reference>
<evidence type="ECO:0000256" key="3">
    <source>
        <dbReference type="ARBA" id="ARBA00020586"/>
    </source>
</evidence>
<dbReference type="GO" id="GO:0016410">
    <property type="term" value="F:N-acyltransferase activity"/>
    <property type="evidence" value="ECO:0007669"/>
    <property type="project" value="TreeGrafter"/>
</dbReference>
<dbReference type="RefSeq" id="WP_117349353.1">
    <property type="nucleotide sequence ID" value="NZ_CP031742.1"/>
</dbReference>
<dbReference type="GO" id="GO:0019290">
    <property type="term" value="P:siderophore biosynthetic process"/>
    <property type="evidence" value="ECO:0007669"/>
    <property type="project" value="InterPro"/>
</dbReference>
<dbReference type="SUPFAM" id="SSF55729">
    <property type="entry name" value="Acyl-CoA N-acyltransferases (Nat)"/>
    <property type="match status" value="1"/>
</dbReference>
<comment type="pathway">
    <text evidence="2">Siderophore biosynthesis; mycobactin biosynthesis.</text>
</comment>
<dbReference type="InterPro" id="IPR019432">
    <property type="entry name" value="Acyltransferase_MbtK/IucB-like"/>
</dbReference>
<dbReference type="PANTHER" id="PTHR31438:SF1">
    <property type="entry name" value="LYSINE N-ACYLTRANSFERASE C17G9.06C-RELATED"/>
    <property type="match status" value="1"/>
</dbReference>
<dbReference type="Pfam" id="PF13523">
    <property type="entry name" value="Acetyltransf_8"/>
    <property type="match status" value="1"/>
</dbReference>
<dbReference type="EMBL" id="CP031742">
    <property type="protein sequence ID" value="AXQ55398.1"/>
    <property type="molecule type" value="Genomic_DNA"/>
</dbReference>
<dbReference type="Gene3D" id="3.40.630.30">
    <property type="match status" value="1"/>
</dbReference>
<sequence>MSGIPSPDLSGRTPVHRHHVDGFGEVRLVPVDPDADLDLLYAWVTEERAKFWGMIGYTREEVHETYTFLDGLTTHHAFLAVLGGRPAALFQTYEPEADPLGECYDVQPGDHGVHLLIGPAQGGQPVRHFSSSLIIALIDYILTDPGRRRIVVEPDARNERAIERLRRVGFVLGPEIDKPEKRARLAFLERADAEAAVKAFSHR</sequence>
<comment type="function">
    <text evidence="1">Acyltransferase required for the direct transfer of medium- to long-chain fatty acyl moieties from a carrier protein (MbtL) on to the epsilon-amino group of lysine residue in the mycobactin core.</text>
</comment>
<dbReference type="AlphaFoldDB" id="A0A385DAJ7"/>
<dbReference type="Proteomes" id="UP000259636">
    <property type="component" value="Chromosome"/>
</dbReference>
<dbReference type="SMART" id="SM01006">
    <property type="entry name" value="AlcB"/>
    <property type="match status" value="1"/>
</dbReference>
<evidence type="ECO:0000313" key="6">
    <source>
        <dbReference type="EMBL" id="AXQ55398.1"/>
    </source>
</evidence>
<dbReference type="PANTHER" id="PTHR31438">
    <property type="entry name" value="LYSINE N-ACYLTRANSFERASE C17G9.06C-RELATED"/>
    <property type="match status" value="1"/>
</dbReference>
<dbReference type="GeneID" id="300115074"/>
<evidence type="ECO:0000313" key="7">
    <source>
        <dbReference type="Proteomes" id="UP000259636"/>
    </source>
</evidence>
<evidence type="ECO:0000256" key="2">
    <source>
        <dbReference type="ARBA" id="ARBA00005102"/>
    </source>
</evidence>
<dbReference type="InterPro" id="IPR016181">
    <property type="entry name" value="Acyl_CoA_acyltransferase"/>
</dbReference>